<comment type="caution">
    <text evidence="2">The sequence shown here is derived from an EMBL/GenBank/DDBJ whole genome shotgun (WGS) entry which is preliminary data.</text>
</comment>
<dbReference type="EMBL" id="JAVRRL010000007">
    <property type="protein sequence ID" value="KAK5116689.1"/>
    <property type="molecule type" value="Genomic_DNA"/>
</dbReference>
<name>A0AAN7YT67_9PEZI</name>
<reference evidence="2" key="1">
    <citation type="submission" date="2023-08" db="EMBL/GenBank/DDBJ databases">
        <title>Black Yeasts Isolated from many extreme environments.</title>
        <authorList>
            <person name="Coleine C."/>
            <person name="Stajich J.E."/>
            <person name="Selbmann L."/>
        </authorList>
    </citation>
    <scope>NUCLEOTIDE SEQUENCE</scope>
    <source>
        <strain evidence="2">CCFEE 5401</strain>
    </source>
</reference>
<feature type="domain" description="DUF7918" evidence="1">
    <location>
        <begin position="14"/>
        <end position="92"/>
    </location>
</feature>
<accession>A0AAN7YT67</accession>
<evidence type="ECO:0000259" key="1">
    <source>
        <dbReference type="Pfam" id="PF25534"/>
    </source>
</evidence>
<dbReference type="PANTHER" id="PTHR36223:SF1">
    <property type="entry name" value="TRANSCRIPTION ELONGATION FACTOR EAF N-TERMINAL DOMAIN-CONTAINING PROTEIN"/>
    <property type="match status" value="1"/>
</dbReference>
<dbReference type="InterPro" id="IPR057678">
    <property type="entry name" value="DUF7918"/>
</dbReference>
<evidence type="ECO:0000313" key="2">
    <source>
        <dbReference type="EMBL" id="KAK5116689.1"/>
    </source>
</evidence>
<proteinExistence type="predicted"/>
<dbReference type="PANTHER" id="PTHR36223">
    <property type="entry name" value="BETA-LACTAMASE-TYPE TRANSPEPTIDASE FOLD DOMAIN CONTAINING PROTEIN"/>
    <property type="match status" value="1"/>
</dbReference>
<dbReference type="AlphaFoldDB" id="A0AAN7YT67"/>
<sequence>MVAATWLSSDAVPGLNVTIFVDGSPVQEHRDGEEVDEGQEVTRWVEAKDGKNFEVRMKATERLHFKGDSILCHVYVDGDSADRPIIGKSTLRNLVSAGRQFPGGLVQQYRFACLETGKLD</sequence>
<evidence type="ECO:0000313" key="3">
    <source>
        <dbReference type="Proteomes" id="UP001310890"/>
    </source>
</evidence>
<dbReference type="Pfam" id="PF25534">
    <property type="entry name" value="DUF7918"/>
    <property type="match status" value="1"/>
</dbReference>
<protein>
    <recommendedName>
        <fullName evidence="1">DUF7918 domain-containing protein</fullName>
    </recommendedName>
</protein>
<gene>
    <name evidence="2" type="ORF">LTR62_007363</name>
</gene>
<dbReference type="Proteomes" id="UP001310890">
    <property type="component" value="Unassembled WGS sequence"/>
</dbReference>
<organism evidence="2 3">
    <name type="scientific">Meristemomyces frigidus</name>
    <dbReference type="NCBI Taxonomy" id="1508187"/>
    <lineage>
        <taxon>Eukaryota</taxon>
        <taxon>Fungi</taxon>
        <taxon>Dikarya</taxon>
        <taxon>Ascomycota</taxon>
        <taxon>Pezizomycotina</taxon>
        <taxon>Dothideomycetes</taxon>
        <taxon>Dothideomycetidae</taxon>
        <taxon>Mycosphaerellales</taxon>
        <taxon>Teratosphaeriaceae</taxon>
        <taxon>Meristemomyces</taxon>
    </lineage>
</organism>